<dbReference type="Proteomes" id="UP000436138">
    <property type="component" value="Chromosome"/>
</dbReference>
<dbReference type="EMBL" id="CP047020">
    <property type="protein sequence ID" value="QHA05171.1"/>
    <property type="molecule type" value="Genomic_DNA"/>
</dbReference>
<feature type="compositionally biased region" description="Polar residues" evidence="1">
    <location>
        <begin position="53"/>
        <end position="66"/>
    </location>
</feature>
<organism evidence="2 3">
    <name type="scientific">Streptomyces broussonetiae</name>
    <dbReference type="NCBI Taxonomy" id="2686304"/>
    <lineage>
        <taxon>Bacteria</taxon>
        <taxon>Bacillati</taxon>
        <taxon>Actinomycetota</taxon>
        <taxon>Actinomycetes</taxon>
        <taxon>Kitasatosporales</taxon>
        <taxon>Streptomycetaceae</taxon>
        <taxon>Streptomyces</taxon>
    </lineage>
</organism>
<sequence>MGSWIRPGRSRPADLVRRAAHGRGTSIFTDHGHVAAFLVPPQVEADLEYGPTGSRNSSRLPTGSSE</sequence>
<evidence type="ECO:0000313" key="2">
    <source>
        <dbReference type="EMBL" id="QHA05171.1"/>
    </source>
</evidence>
<evidence type="ECO:0000256" key="1">
    <source>
        <dbReference type="SAM" id="MobiDB-lite"/>
    </source>
</evidence>
<keyword evidence="3" id="KW-1185">Reference proteome</keyword>
<dbReference type="AlphaFoldDB" id="A0A6I6N442"/>
<gene>
    <name evidence="2" type="ORF">GQF42_19410</name>
</gene>
<evidence type="ECO:0000313" key="3">
    <source>
        <dbReference type="Proteomes" id="UP000436138"/>
    </source>
</evidence>
<accession>A0A6I6N442</accession>
<dbReference type="KEGG" id="sbro:GQF42_19410"/>
<reference evidence="2 3" key="1">
    <citation type="submission" date="2019-12" db="EMBL/GenBank/DDBJ databases">
        <title>Streptomyces sp. strain T44 isolated from rhizosphere soil of Broussonetia papyrifera.</title>
        <authorList>
            <person name="Mo P."/>
        </authorList>
    </citation>
    <scope>NUCLEOTIDE SEQUENCE [LARGE SCALE GENOMIC DNA]</scope>
    <source>
        <strain evidence="2 3">T44</strain>
    </source>
</reference>
<feature type="region of interest" description="Disordered" evidence="1">
    <location>
        <begin position="46"/>
        <end position="66"/>
    </location>
</feature>
<proteinExistence type="predicted"/>
<name>A0A6I6N442_9ACTN</name>
<protein>
    <submittedName>
        <fullName evidence="2">Type II toxin-antitoxin system prevent-host-death family antitoxin</fullName>
    </submittedName>
</protein>